<accession>A0AAF3ECZ4</accession>
<dbReference type="SUPFAM" id="SSF53800">
    <property type="entry name" value="Chelatase"/>
    <property type="match status" value="1"/>
</dbReference>
<dbReference type="Gene3D" id="3.40.50.1400">
    <property type="match status" value="2"/>
</dbReference>
<comment type="similarity">
    <text evidence="1">Belongs to the ferrochelatase family.</text>
</comment>
<dbReference type="InterPro" id="IPR001015">
    <property type="entry name" value="Ferrochelatase"/>
</dbReference>
<reference evidence="3" key="1">
    <citation type="submission" date="2024-02" db="UniProtKB">
        <authorList>
            <consortium name="WormBaseParasite"/>
        </authorList>
    </citation>
    <scope>IDENTIFICATION</scope>
</reference>
<evidence type="ECO:0000256" key="1">
    <source>
        <dbReference type="RuleBase" id="RU004185"/>
    </source>
</evidence>
<dbReference type="GO" id="GO:0005739">
    <property type="term" value="C:mitochondrion"/>
    <property type="evidence" value="ECO:0007669"/>
    <property type="project" value="TreeGrafter"/>
</dbReference>
<proteinExistence type="inferred from homology"/>
<organism evidence="2 3">
    <name type="scientific">Mesorhabditis belari</name>
    <dbReference type="NCBI Taxonomy" id="2138241"/>
    <lineage>
        <taxon>Eukaryota</taxon>
        <taxon>Metazoa</taxon>
        <taxon>Ecdysozoa</taxon>
        <taxon>Nematoda</taxon>
        <taxon>Chromadorea</taxon>
        <taxon>Rhabditida</taxon>
        <taxon>Rhabditina</taxon>
        <taxon>Rhabditomorpha</taxon>
        <taxon>Rhabditoidea</taxon>
        <taxon>Rhabditidae</taxon>
        <taxon>Mesorhabditinae</taxon>
        <taxon>Mesorhabditis</taxon>
    </lineage>
</organism>
<dbReference type="GO" id="GO:0006783">
    <property type="term" value="P:heme biosynthetic process"/>
    <property type="evidence" value="ECO:0007669"/>
    <property type="project" value="InterPro"/>
</dbReference>
<dbReference type="GO" id="GO:0004325">
    <property type="term" value="F:ferrochelatase activity"/>
    <property type="evidence" value="ECO:0007669"/>
    <property type="project" value="InterPro"/>
</dbReference>
<sequence>MLRRNDVKTKLFLLYFEQPRSEFYAREHLAERARLFYDVPDRLKGLLNTPFLVNDRVKRCVDRYGKKTSLEETIAKFANNIQERVSTIVPEFGPIDCQSLSYSNEESLRKELNDSLNSETLNRVIFLPLYPHFHGSRTGILLNRVADYLHNKTIQGPSTSDEKDSLRIIAGTSVSFTVSTIHRWSDHPFLTNFWYEQLSKIRQDYDALLFVAPNLKGKHSQLYRQSVWATCERIMAELDFAVPYDLAYFNGWNQWNLPIIDGLSLKARHFSKLLPNEKKVAIVPITSFHSTFDTYSILPDLVDKMEGYSLVQPPEDPSNSTILVNGFAELIKNHLLGRRNAELRLLCNTQSTTRKVFAPR</sequence>
<dbReference type="AlphaFoldDB" id="A0AAF3ECZ4"/>
<evidence type="ECO:0000313" key="3">
    <source>
        <dbReference type="WBParaSite" id="MBELARI_LOCUS11832"/>
    </source>
</evidence>
<dbReference type="PANTHER" id="PTHR11108:SF1">
    <property type="entry name" value="FERROCHELATASE, MITOCHONDRIAL"/>
    <property type="match status" value="1"/>
</dbReference>
<dbReference type="WBParaSite" id="MBELARI_LOCUS11832">
    <property type="protein sequence ID" value="MBELARI_LOCUS11832"/>
    <property type="gene ID" value="MBELARI_LOCUS11832"/>
</dbReference>
<dbReference type="PANTHER" id="PTHR11108">
    <property type="entry name" value="FERROCHELATASE"/>
    <property type="match status" value="1"/>
</dbReference>
<dbReference type="Proteomes" id="UP000887575">
    <property type="component" value="Unassembled WGS sequence"/>
</dbReference>
<dbReference type="Pfam" id="PF00762">
    <property type="entry name" value="Ferrochelatase"/>
    <property type="match status" value="1"/>
</dbReference>
<protein>
    <submittedName>
        <fullName evidence="3">Ferrochelatase</fullName>
    </submittedName>
</protein>
<keyword evidence="2" id="KW-1185">Reference proteome</keyword>
<evidence type="ECO:0000313" key="2">
    <source>
        <dbReference type="Proteomes" id="UP000887575"/>
    </source>
</evidence>
<name>A0AAF3ECZ4_9BILA</name>